<dbReference type="EMBL" id="AYRZ02000009">
    <property type="protein sequence ID" value="PHT72344.1"/>
    <property type="molecule type" value="Genomic_DNA"/>
</dbReference>
<dbReference type="InterPro" id="IPR043502">
    <property type="entry name" value="DNA/RNA_pol_sf"/>
</dbReference>
<reference evidence="3 4" key="1">
    <citation type="journal article" date="2014" name="Nat. Genet.">
        <title>Genome sequence of the hot pepper provides insights into the evolution of pungency in Capsicum species.</title>
        <authorList>
            <person name="Kim S."/>
            <person name="Park M."/>
            <person name="Yeom S.I."/>
            <person name="Kim Y.M."/>
            <person name="Lee J.M."/>
            <person name="Lee H.A."/>
            <person name="Seo E."/>
            <person name="Choi J."/>
            <person name="Cheong K."/>
            <person name="Kim K.T."/>
            <person name="Jung K."/>
            <person name="Lee G.W."/>
            <person name="Oh S.K."/>
            <person name="Bae C."/>
            <person name="Kim S.B."/>
            <person name="Lee H.Y."/>
            <person name="Kim S.Y."/>
            <person name="Kim M.S."/>
            <person name="Kang B.C."/>
            <person name="Jo Y.D."/>
            <person name="Yang H.B."/>
            <person name="Jeong H.J."/>
            <person name="Kang W.H."/>
            <person name="Kwon J.K."/>
            <person name="Shin C."/>
            <person name="Lim J.Y."/>
            <person name="Park J.H."/>
            <person name="Huh J.H."/>
            <person name="Kim J.S."/>
            <person name="Kim B.D."/>
            <person name="Cohen O."/>
            <person name="Paran I."/>
            <person name="Suh M.C."/>
            <person name="Lee S.B."/>
            <person name="Kim Y.K."/>
            <person name="Shin Y."/>
            <person name="Noh S.J."/>
            <person name="Park J."/>
            <person name="Seo Y.S."/>
            <person name="Kwon S.Y."/>
            <person name="Kim H.A."/>
            <person name="Park J.M."/>
            <person name="Kim H.J."/>
            <person name="Choi S.B."/>
            <person name="Bosland P.W."/>
            <person name="Reeves G."/>
            <person name="Jo S.H."/>
            <person name="Lee B.W."/>
            <person name="Cho H.T."/>
            <person name="Choi H.S."/>
            <person name="Lee M.S."/>
            <person name="Yu Y."/>
            <person name="Do Choi Y."/>
            <person name="Park B.S."/>
            <person name="van Deynze A."/>
            <person name="Ashrafi H."/>
            <person name="Hill T."/>
            <person name="Kim W.T."/>
            <person name="Pai H.S."/>
            <person name="Ahn H.K."/>
            <person name="Yeam I."/>
            <person name="Giovannoni J.J."/>
            <person name="Rose J.K."/>
            <person name="Sorensen I."/>
            <person name="Lee S.J."/>
            <person name="Kim R.W."/>
            <person name="Choi I.Y."/>
            <person name="Choi B.S."/>
            <person name="Lim J.S."/>
            <person name="Lee Y.H."/>
            <person name="Choi D."/>
        </authorList>
    </citation>
    <scope>NUCLEOTIDE SEQUENCE [LARGE SCALE GENOMIC DNA]</scope>
    <source>
        <strain evidence="4">cv. CM334</strain>
    </source>
</reference>
<evidence type="ECO:0000256" key="1">
    <source>
        <dbReference type="ARBA" id="ARBA00023268"/>
    </source>
</evidence>
<dbReference type="PANTHER" id="PTHR37984:SF5">
    <property type="entry name" value="PROTEIN NYNRIN-LIKE"/>
    <property type="match status" value="1"/>
</dbReference>
<dbReference type="GO" id="GO:0003824">
    <property type="term" value="F:catalytic activity"/>
    <property type="evidence" value="ECO:0007669"/>
    <property type="project" value="UniProtKB-KW"/>
</dbReference>
<sequence length="78" mass="8748">MEPITESLKKGKFKWDEKAKASFLEIKEKLSQAPVLVLPDFNKTFELECDASGVGIGAVLSQEMKLFALFSEKLNKAR</sequence>
<dbReference type="SUPFAM" id="SSF56672">
    <property type="entry name" value="DNA/RNA polymerases"/>
    <property type="match status" value="1"/>
</dbReference>
<organism evidence="3 4">
    <name type="scientific">Capsicum annuum</name>
    <name type="common">Capsicum pepper</name>
    <dbReference type="NCBI Taxonomy" id="4072"/>
    <lineage>
        <taxon>Eukaryota</taxon>
        <taxon>Viridiplantae</taxon>
        <taxon>Streptophyta</taxon>
        <taxon>Embryophyta</taxon>
        <taxon>Tracheophyta</taxon>
        <taxon>Spermatophyta</taxon>
        <taxon>Magnoliopsida</taxon>
        <taxon>eudicotyledons</taxon>
        <taxon>Gunneridae</taxon>
        <taxon>Pentapetalae</taxon>
        <taxon>asterids</taxon>
        <taxon>lamiids</taxon>
        <taxon>Solanales</taxon>
        <taxon>Solanaceae</taxon>
        <taxon>Solanoideae</taxon>
        <taxon>Capsiceae</taxon>
        <taxon>Capsicum</taxon>
    </lineage>
</organism>
<dbReference type="InterPro" id="IPR050951">
    <property type="entry name" value="Retrovirus_Pol_polyprotein"/>
</dbReference>
<dbReference type="STRING" id="4072.A0A2G2YRM1"/>
<dbReference type="Proteomes" id="UP000222542">
    <property type="component" value="Unassembled WGS sequence"/>
</dbReference>
<feature type="domain" description="Reverse transcriptase/retrotransposon-derived protein RNase H-like" evidence="2">
    <location>
        <begin position="15"/>
        <end position="77"/>
    </location>
</feature>
<evidence type="ECO:0000313" key="3">
    <source>
        <dbReference type="EMBL" id="PHT72344.1"/>
    </source>
</evidence>
<evidence type="ECO:0000259" key="2">
    <source>
        <dbReference type="Pfam" id="PF17919"/>
    </source>
</evidence>
<name>A0A2G2YRM1_CAPAN</name>
<dbReference type="Gramene" id="PHT72344">
    <property type="protein sequence ID" value="PHT72344"/>
    <property type="gene ID" value="T459_23129"/>
</dbReference>
<keyword evidence="1" id="KW-0511">Multifunctional enzyme</keyword>
<accession>A0A2G2YRM1</accession>
<dbReference type="InterPro" id="IPR041577">
    <property type="entry name" value="RT_RNaseH_2"/>
</dbReference>
<dbReference type="InterPro" id="IPR043128">
    <property type="entry name" value="Rev_trsase/Diguanyl_cyclase"/>
</dbReference>
<dbReference type="OMA" id="FKWDEKA"/>
<evidence type="ECO:0000313" key="4">
    <source>
        <dbReference type="Proteomes" id="UP000222542"/>
    </source>
</evidence>
<proteinExistence type="predicted"/>
<protein>
    <recommendedName>
        <fullName evidence="2">Reverse transcriptase/retrotransposon-derived protein RNase H-like domain-containing protein</fullName>
    </recommendedName>
</protein>
<comment type="caution">
    <text evidence="3">The sequence shown here is derived from an EMBL/GenBank/DDBJ whole genome shotgun (WGS) entry which is preliminary data.</text>
</comment>
<dbReference type="Gene3D" id="3.30.70.270">
    <property type="match status" value="1"/>
</dbReference>
<dbReference type="PANTHER" id="PTHR37984">
    <property type="entry name" value="PROTEIN CBG26694"/>
    <property type="match status" value="1"/>
</dbReference>
<dbReference type="AlphaFoldDB" id="A0A2G2YRM1"/>
<dbReference type="Pfam" id="PF17919">
    <property type="entry name" value="RT_RNaseH_2"/>
    <property type="match status" value="1"/>
</dbReference>
<gene>
    <name evidence="3" type="ORF">T459_23129</name>
</gene>
<reference evidence="3 4" key="2">
    <citation type="journal article" date="2017" name="Genome Biol.">
        <title>New reference genome sequences of hot pepper reveal the massive evolution of plant disease-resistance genes by retroduplication.</title>
        <authorList>
            <person name="Kim S."/>
            <person name="Park J."/>
            <person name="Yeom S.I."/>
            <person name="Kim Y.M."/>
            <person name="Seo E."/>
            <person name="Kim K.T."/>
            <person name="Kim M.S."/>
            <person name="Lee J.M."/>
            <person name="Cheong K."/>
            <person name="Shin H.S."/>
            <person name="Kim S.B."/>
            <person name="Han K."/>
            <person name="Lee J."/>
            <person name="Park M."/>
            <person name="Lee H.A."/>
            <person name="Lee H.Y."/>
            <person name="Lee Y."/>
            <person name="Oh S."/>
            <person name="Lee J.H."/>
            <person name="Choi E."/>
            <person name="Choi E."/>
            <person name="Lee S.E."/>
            <person name="Jeon J."/>
            <person name="Kim H."/>
            <person name="Choi G."/>
            <person name="Song H."/>
            <person name="Lee J."/>
            <person name="Lee S.C."/>
            <person name="Kwon J.K."/>
            <person name="Lee H.Y."/>
            <person name="Koo N."/>
            <person name="Hong Y."/>
            <person name="Kim R.W."/>
            <person name="Kang W.H."/>
            <person name="Huh J.H."/>
            <person name="Kang B.C."/>
            <person name="Yang T.J."/>
            <person name="Lee Y.H."/>
            <person name="Bennetzen J.L."/>
            <person name="Choi D."/>
        </authorList>
    </citation>
    <scope>NUCLEOTIDE SEQUENCE [LARGE SCALE GENOMIC DNA]</scope>
    <source>
        <strain evidence="4">cv. CM334</strain>
    </source>
</reference>
<keyword evidence="4" id="KW-1185">Reference proteome</keyword>